<reference evidence="2 3" key="1">
    <citation type="submission" date="2018-03" db="EMBL/GenBank/DDBJ databases">
        <title>Genomic Encyclopedia of Archaeal and Bacterial Type Strains, Phase II (KMG-II): from individual species to whole genera.</title>
        <authorList>
            <person name="Goeker M."/>
        </authorList>
    </citation>
    <scope>NUCLEOTIDE SEQUENCE [LARGE SCALE GENOMIC DNA]</scope>
    <source>
        <strain evidence="2 3">DSM 29328</strain>
    </source>
</reference>
<feature type="region of interest" description="Disordered" evidence="1">
    <location>
        <begin position="1"/>
        <end position="25"/>
    </location>
</feature>
<gene>
    <name evidence="2" type="ORF">CLV78_10210</name>
</gene>
<feature type="compositionally biased region" description="Polar residues" evidence="1">
    <location>
        <begin position="1"/>
        <end position="13"/>
    </location>
</feature>
<accession>A0A2T0RUL4</accession>
<organism evidence="2 3">
    <name type="scientific">Aliiruegeria haliotis</name>
    <dbReference type="NCBI Taxonomy" id="1280846"/>
    <lineage>
        <taxon>Bacteria</taxon>
        <taxon>Pseudomonadati</taxon>
        <taxon>Pseudomonadota</taxon>
        <taxon>Alphaproteobacteria</taxon>
        <taxon>Rhodobacterales</taxon>
        <taxon>Roseobacteraceae</taxon>
        <taxon>Aliiruegeria</taxon>
    </lineage>
</organism>
<dbReference type="AlphaFoldDB" id="A0A2T0RUL4"/>
<comment type="caution">
    <text evidence="2">The sequence shown here is derived from an EMBL/GenBank/DDBJ whole genome shotgun (WGS) entry which is preliminary data.</text>
</comment>
<evidence type="ECO:0000313" key="2">
    <source>
        <dbReference type="EMBL" id="PRY24840.1"/>
    </source>
</evidence>
<proteinExistence type="predicted"/>
<keyword evidence="3" id="KW-1185">Reference proteome</keyword>
<name>A0A2T0RUL4_9RHOB</name>
<dbReference type="RefSeq" id="WP_106203791.1">
    <property type="nucleotide sequence ID" value="NZ_PVTD01000002.1"/>
</dbReference>
<evidence type="ECO:0000313" key="3">
    <source>
        <dbReference type="Proteomes" id="UP000239480"/>
    </source>
</evidence>
<dbReference type="Proteomes" id="UP000239480">
    <property type="component" value="Unassembled WGS sequence"/>
</dbReference>
<protein>
    <submittedName>
        <fullName evidence="2">Uncharacterized protein</fullName>
    </submittedName>
</protein>
<evidence type="ECO:0000256" key="1">
    <source>
        <dbReference type="SAM" id="MobiDB-lite"/>
    </source>
</evidence>
<dbReference type="EMBL" id="PVTD01000002">
    <property type="protein sequence ID" value="PRY24840.1"/>
    <property type="molecule type" value="Genomic_DNA"/>
</dbReference>
<sequence length="124" mass="13136">MKSTKTTDSTPSASRPPRSDHRIEGVALRTSALRDLVADYPACGVDVRQTLSTLLYQLAPTHMGGLGLPWPEEHDDLAGERDLVIAAARAAAGSIGEAHEQHLADARTHLANLQAMASESEVAA</sequence>